<reference evidence="3 4" key="1">
    <citation type="journal article" date="2019" name="Int. J. Syst. Evol. Microbiol.">
        <title>The Global Catalogue of Microorganisms (GCM) 10K type strain sequencing project: providing services to taxonomists for standard genome sequencing and annotation.</title>
        <authorList>
            <consortium name="The Broad Institute Genomics Platform"/>
            <consortium name="The Broad Institute Genome Sequencing Center for Infectious Disease"/>
            <person name="Wu L."/>
            <person name="Ma J."/>
        </authorList>
    </citation>
    <scope>NUCLEOTIDE SEQUENCE [LARGE SCALE GENOMIC DNA]</scope>
    <source>
        <strain evidence="3 4">JCM 10696</strain>
    </source>
</reference>
<evidence type="ECO:0000256" key="1">
    <source>
        <dbReference type="SAM" id="MobiDB-lite"/>
    </source>
</evidence>
<keyword evidence="2" id="KW-0472">Membrane</keyword>
<evidence type="ECO:0000313" key="4">
    <source>
        <dbReference type="Proteomes" id="UP001500665"/>
    </source>
</evidence>
<evidence type="ECO:0000256" key="2">
    <source>
        <dbReference type="SAM" id="Phobius"/>
    </source>
</evidence>
<gene>
    <name evidence="3" type="ORF">GCM10009550_20180</name>
</gene>
<feature type="region of interest" description="Disordered" evidence="1">
    <location>
        <begin position="68"/>
        <end position="88"/>
    </location>
</feature>
<evidence type="ECO:0000313" key="3">
    <source>
        <dbReference type="EMBL" id="GAA0945987.1"/>
    </source>
</evidence>
<name>A0ABN1QQ98_9ACTN</name>
<protein>
    <submittedName>
        <fullName evidence="3">Uncharacterized protein</fullName>
    </submittedName>
</protein>
<keyword evidence="2" id="KW-1133">Transmembrane helix</keyword>
<dbReference type="EMBL" id="BAAAHH010000006">
    <property type="protein sequence ID" value="GAA0945987.1"/>
    <property type="molecule type" value="Genomic_DNA"/>
</dbReference>
<keyword evidence="2" id="KW-0812">Transmembrane</keyword>
<proteinExistence type="predicted"/>
<feature type="transmembrane region" description="Helical" evidence="2">
    <location>
        <begin position="6"/>
        <end position="24"/>
    </location>
</feature>
<sequence>MEWWVPVVVVAAMSFVIYMTKLILDHRLRRLLAKEMLAGASPADRAVVADSLTGVYGVLNKAPEQRAPQITPGQVLPIDPQQAGPPVA</sequence>
<dbReference type="Proteomes" id="UP001500665">
    <property type="component" value="Unassembled WGS sequence"/>
</dbReference>
<comment type="caution">
    <text evidence="3">The sequence shown here is derived from an EMBL/GenBank/DDBJ whole genome shotgun (WGS) entry which is preliminary data.</text>
</comment>
<organism evidence="3 4">
    <name type="scientific">Actinocorallia libanotica</name>
    <dbReference type="NCBI Taxonomy" id="46162"/>
    <lineage>
        <taxon>Bacteria</taxon>
        <taxon>Bacillati</taxon>
        <taxon>Actinomycetota</taxon>
        <taxon>Actinomycetes</taxon>
        <taxon>Streptosporangiales</taxon>
        <taxon>Thermomonosporaceae</taxon>
        <taxon>Actinocorallia</taxon>
    </lineage>
</organism>
<keyword evidence="4" id="KW-1185">Reference proteome</keyword>
<accession>A0ABN1QQ98</accession>